<dbReference type="GO" id="GO:0003677">
    <property type="term" value="F:DNA binding"/>
    <property type="evidence" value="ECO:0007669"/>
    <property type="project" value="InterPro"/>
</dbReference>
<dbReference type="AlphaFoldDB" id="A0AAN5PKT4"/>
<dbReference type="InterPro" id="IPR036515">
    <property type="entry name" value="Transposase_17_sf"/>
</dbReference>
<protein>
    <recommendedName>
        <fullName evidence="1">Transposase IS200-like domain-containing protein</fullName>
    </recommendedName>
</protein>
<organism evidence="2 3">
    <name type="scientific">Legionella pneumophila</name>
    <dbReference type="NCBI Taxonomy" id="446"/>
    <lineage>
        <taxon>Bacteria</taxon>
        <taxon>Pseudomonadati</taxon>
        <taxon>Pseudomonadota</taxon>
        <taxon>Gammaproteobacteria</taxon>
        <taxon>Legionellales</taxon>
        <taxon>Legionellaceae</taxon>
        <taxon>Legionella</taxon>
    </lineage>
</organism>
<dbReference type="InterPro" id="IPR002686">
    <property type="entry name" value="Transposase_17"/>
</dbReference>
<gene>
    <name evidence="2" type="ORF">JBK99_10640</name>
</gene>
<sequence length="178" mass="21079">MISESVIPLAYFITFTCYGTWLHGGKSTSVDYYNNIPGTEFIPYDRRRLYQVKNLMLETPYSLDELRRHIVLQAICEVCRYRQWVLLAAHVRSNHVHLVIHAQISPEHIMNTVKAYASRYLNYTRLDGDRKNRWTRHGSTRYLWNEEEIEATIQYVVYEQGLPMAVFENKDRVFGVEV</sequence>
<evidence type="ECO:0000259" key="1">
    <source>
        <dbReference type="SMART" id="SM01321"/>
    </source>
</evidence>
<comment type="caution">
    <text evidence="2">The sequence shown here is derived from an EMBL/GenBank/DDBJ whole genome shotgun (WGS) entry which is preliminary data.</text>
</comment>
<dbReference type="GO" id="GO:0006313">
    <property type="term" value="P:DNA transposition"/>
    <property type="evidence" value="ECO:0007669"/>
    <property type="project" value="InterPro"/>
</dbReference>
<dbReference type="Proteomes" id="UP000863577">
    <property type="component" value="Unassembled WGS sequence"/>
</dbReference>
<name>A0AAN5PKT4_LEGPN</name>
<proteinExistence type="predicted"/>
<dbReference type="RefSeq" id="WP_014841200.1">
    <property type="nucleotide sequence ID" value="NZ_BBUK01000030.1"/>
</dbReference>
<reference evidence="2" key="2">
    <citation type="submission" date="2019-09" db="EMBL/GenBank/DDBJ databases">
        <authorList>
            <consortium name="NCBI Pathogen Detection Project"/>
        </authorList>
    </citation>
    <scope>NUCLEOTIDE SEQUENCE</scope>
    <source>
        <strain evidence="2">CL18-200174</strain>
    </source>
</reference>
<dbReference type="SMART" id="SM01321">
    <property type="entry name" value="Y1_Tnp"/>
    <property type="match status" value="1"/>
</dbReference>
<dbReference type="EMBL" id="DACWOD010000007">
    <property type="protein sequence ID" value="HAU2396781.1"/>
    <property type="molecule type" value="Genomic_DNA"/>
</dbReference>
<feature type="domain" description="Transposase IS200-like" evidence="1">
    <location>
        <begin position="6"/>
        <end position="159"/>
    </location>
</feature>
<evidence type="ECO:0000313" key="2">
    <source>
        <dbReference type="EMBL" id="HAU2396781.1"/>
    </source>
</evidence>
<reference evidence="2" key="1">
    <citation type="journal article" date="2018" name="Genome Biol.">
        <title>SKESA: strategic k-mer extension for scrupulous assemblies.</title>
        <authorList>
            <person name="Souvorov A."/>
            <person name="Agarwala R."/>
            <person name="Lipman D.J."/>
        </authorList>
    </citation>
    <scope>NUCLEOTIDE SEQUENCE</scope>
    <source>
        <strain evidence="2">CL18-200174</strain>
    </source>
</reference>
<dbReference type="Gene3D" id="3.30.70.1290">
    <property type="entry name" value="Transposase IS200-like"/>
    <property type="match status" value="1"/>
</dbReference>
<dbReference type="SUPFAM" id="SSF143422">
    <property type="entry name" value="Transposase IS200-like"/>
    <property type="match status" value="1"/>
</dbReference>
<dbReference type="Pfam" id="PF01797">
    <property type="entry name" value="Y1_Tnp"/>
    <property type="match status" value="1"/>
</dbReference>
<dbReference type="GO" id="GO:0004803">
    <property type="term" value="F:transposase activity"/>
    <property type="evidence" value="ECO:0007669"/>
    <property type="project" value="InterPro"/>
</dbReference>
<evidence type="ECO:0000313" key="3">
    <source>
        <dbReference type="Proteomes" id="UP000863577"/>
    </source>
</evidence>
<accession>A0AAN5PKT4</accession>